<proteinExistence type="predicted"/>
<dbReference type="EMBL" id="KV417554">
    <property type="protein sequence ID" value="KZP20474.1"/>
    <property type="molecule type" value="Genomic_DNA"/>
</dbReference>
<keyword evidence="1" id="KW-0472">Membrane</keyword>
<accession>A0A166J3P6</accession>
<feature type="transmembrane region" description="Helical" evidence="1">
    <location>
        <begin position="84"/>
        <end position="107"/>
    </location>
</feature>
<evidence type="ECO:0000313" key="3">
    <source>
        <dbReference type="Proteomes" id="UP000076532"/>
    </source>
</evidence>
<keyword evidence="1" id="KW-0812">Transmembrane</keyword>
<keyword evidence="1" id="KW-1133">Transmembrane helix</keyword>
<organism evidence="2 3">
    <name type="scientific">Athelia psychrophila</name>
    <dbReference type="NCBI Taxonomy" id="1759441"/>
    <lineage>
        <taxon>Eukaryota</taxon>
        <taxon>Fungi</taxon>
        <taxon>Dikarya</taxon>
        <taxon>Basidiomycota</taxon>
        <taxon>Agaricomycotina</taxon>
        <taxon>Agaricomycetes</taxon>
        <taxon>Agaricomycetidae</taxon>
        <taxon>Atheliales</taxon>
        <taxon>Atheliaceae</taxon>
        <taxon>Athelia</taxon>
    </lineage>
</organism>
<dbReference type="AlphaFoldDB" id="A0A166J3P6"/>
<reference evidence="2 3" key="1">
    <citation type="journal article" date="2016" name="Mol. Biol. Evol.">
        <title>Comparative Genomics of Early-Diverging Mushroom-Forming Fungi Provides Insights into the Origins of Lignocellulose Decay Capabilities.</title>
        <authorList>
            <person name="Nagy L.G."/>
            <person name="Riley R."/>
            <person name="Tritt A."/>
            <person name="Adam C."/>
            <person name="Daum C."/>
            <person name="Floudas D."/>
            <person name="Sun H."/>
            <person name="Yadav J.S."/>
            <person name="Pangilinan J."/>
            <person name="Larsson K.H."/>
            <person name="Matsuura K."/>
            <person name="Barry K."/>
            <person name="Labutti K."/>
            <person name="Kuo R."/>
            <person name="Ohm R.A."/>
            <person name="Bhattacharya S.S."/>
            <person name="Shirouzu T."/>
            <person name="Yoshinaga Y."/>
            <person name="Martin F.M."/>
            <person name="Grigoriev I.V."/>
            <person name="Hibbett D.S."/>
        </authorList>
    </citation>
    <scope>NUCLEOTIDE SEQUENCE [LARGE SCALE GENOMIC DNA]</scope>
    <source>
        <strain evidence="2 3">CBS 109695</strain>
    </source>
</reference>
<sequence>MHRGWRGYRAGCPLCRESVRVMDRTYDHEVVLRTATGSNIDQNLATSVRVWIGHRPFFGGPSVCKGGNKDRTYVRISRGPNLPLISAILSSVAQIKSLVILTFYSVLLR</sequence>
<evidence type="ECO:0000313" key="2">
    <source>
        <dbReference type="EMBL" id="KZP20474.1"/>
    </source>
</evidence>
<keyword evidence="3" id="KW-1185">Reference proteome</keyword>
<protein>
    <submittedName>
        <fullName evidence="2">Uncharacterized protein</fullName>
    </submittedName>
</protein>
<dbReference type="Proteomes" id="UP000076532">
    <property type="component" value="Unassembled WGS sequence"/>
</dbReference>
<name>A0A166J3P6_9AGAM</name>
<evidence type="ECO:0000256" key="1">
    <source>
        <dbReference type="SAM" id="Phobius"/>
    </source>
</evidence>
<gene>
    <name evidence="2" type="ORF">FIBSPDRAFT_535017</name>
</gene>